<evidence type="ECO:0000256" key="1">
    <source>
        <dbReference type="ARBA" id="ARBA00022603"/>
    </source>
</evidence>
<evidence type="ECO:0000256" key="3">
    <source>
        <dbReference type="ARBA" id="ARBA00022691"/>
    </source>
</evidence>
<reference evidence="5 6" key="1">
    <citation type="submission" date="2020-08" db="EMBL/GenBank/DDBJ databases">
        <title>Genomic Encyclopedia of Type Strains, Phase III (KMG-III): the genomes of soil and plant-associated and newly described type strains.</title>
        <authorList>
            <person name="Whitman W."/>
        </authorList>
    </citation>
    <scope>NUCLEOTIDE SEQUENCE [LARGE SCALE GENOMIC DNA]</scope>
    <source>
        <strain evidence="5 6">CECT 3237</strain>
    </source>
</reference>
<dbReference type="Gene3D" id="3.40.50.150">
    <property type="entry name" value="Vaccinia Virus protein VP39"/>
    <property type="match status" value="1"/>
</dbReference>
<dbReference type="CDD" id="cd02440">
    <property type="entry name" value="AdoMet_MTases"/>
    <property type="match status" value="1"/>
</dbReference>
<dbReference type="Pfam" id="PF13649">
    <property type="entry name" value="Methyltransf_25"/>
    <property type="match status" value="1"/>
</dbReference>
<evidence type="ECO:0000313" key="5">
    <source>
        <dbReference type="EMBL" id="MBB3074208.1"/>
    </source>
</evidence>
<evidence type="ECO:0000256" key="2">
    <source>
        <dbReference type="ARBA" id="ARBA00022679"/>
    </source>
</evidence>
<keyword evidence="1 5" id="KW-0489">Methyltransferase</keyword>
<dbReference type="PANTHER" id="PTHR43464">
    <property type="entry name" value="METHYLTRANSFERASE"/>
    <property type="match status" value="1"/>
</dbReference>
<gene>
    <name evidence="5" type="ORF">FHS41_000677</name>
</gene>
<dbReference type="SUPFAM" id="SSF53335">
    <property type="entry name" value="S-adenosyl-L-methionine-dependent methyltransferases"/>
    <property type="match status" value="1"/>
</dbReference>
<dbReference type="RefSeq" id="WP_184587562.1">
    <property type="nucleotide sequence ID" value="NZ_BMUP01000001.1"/>
</dbReference>
<evidence type="ECO:0000259" key="4">
    <source>
        <dbReference type="Pfam" id="PF13649"/>
    </source>
</evidence>
<sequence length="245" mass="27199">MADECFRHPRLAAVYDPLDPDRGDLDPYLRMTEEFGARQVLDIGCGTGVFALRLAARGIRVVGVDPAGASLDVARGKPGGERVRWIHGDATALPPLSADLATMTGNAAQEITGPEDWHAFLRGARAALRPGGRLVFETRIPARRAWEEWNREATYAVTDVPGTGAVEYWVELLDVSGPLVTFRQVYRFVADGQVLTSESTLRFRERREVETELVTRGFVVEDVREAPDRPGREFVFVARRPETAH</sequence>
<keyword evidence="2 5" id="KW-0808">Transferase</keyword>
<dbReference type="PANTHER" id="PTHR43464:SF19">
    <property type="entry name" value="UBIQUINONE BIOSYNTHESIS O-METHYLTRANSFERASE, MITOCHONDRIAL"/>
    <property type="match status" value="1"/>
</dbReference>
<proteinExistence type="predicted"/>
<dbReference type="Proteomes" id="UP000572907">
    <property type="component" value="Unassembled WGS sequence"/>
</dbReference>
<accession>A0A7W5EZD1</accession>
<protein>
    <submittedName>
        <fullName evidence="5">SAM-dependent methyltransferase</fullName>
    </submittedName>
</protein>
<dbReference type="GO" id="GO:0008168">
    <property type="term" value="F:methyltransferase activity"/>
    <property type="evidence" value="ECO:0007669"/>
    <property type="project" value="UniProtKB-KW"/>
</dbReference>
<keyword evidence="3" id="KW-0949">S-adenosyl-L-methionine</keyword>
<evidence type="ECO:0000313" key="6">
    <source>
        <dbReference type="Proteomes" id="UP000572907"/>
    </source>
</evidence>
<feature type="domain" description="Methyltransferase" evidence="4">
    <location>
        <begin position="40"/>
        <end position="132"/>
    </location>
</feature>
<dbReference type="GO" id="GO:0032259">
    <property type="term" value="P:methylation"/>
    <property type="evidence" value="ECO:0007669"/>
    <property type="project" value="UniProtKB-KW"/>
</dbReference>
<dbReference type="InterPro" id="IPR041698">
    <property type="entry name" value="Methyltransf_25"/>
</dbReference>
<keyword evidence="6" id="KW-1185">Reference proteome</keyword>
<dbReference type="AlphaFoldDB" id="A0A7W5EZD1"/>
<dbReference type="InterPro" id="IPR029063">
    <property type="entry name" value="SAM-dependent_MTases_sf"/>
</dbReference>
<comment type="caution">
    <text evidence="5">The sequence shown here is derived from an EMBL/GenBank/DDBJ whole genome shotgun (WGS) entry which is preliminary data.</text>
</comment>
<organism evidence="5 6">
    <name type="scientific">Streptomyces violarus</name>
    <dbReference type="NCBI Taxonomy" id="67380"/>
    <lineage>
        <taxon>Bacteria</taxon>
        <taxon>Bacillati</taxon>
        <taxon>Actinomycetota</taxon>
        <taxon>Actinomycetes</taxon>
        <taxon>Kitasatosporales</taxon>
        <taxon>Streptomycetaceae</taxon>
        <taxon>Streptomyces</taxon>
    </lineage>
</organism>
<dbReference type="EMBL" id="JACHXE010000001">
    <property type="protein sequence ID" value="MBB3074208.1"/>
    <property type="molecule type" value="Genomic_DNA"/>
</dbReference>
<name>A0A7W5EZD1_9ACTN</name>